<dbReference type="EMBL" id="MPUK01000001">
    <property type="protein sequence ID" value="ONH69580.1"/>
    <property type="molecule type" value="Genomic_DNA"/>
</dbReference>
<evidence type="ECO:0000259" key="2">
    <source>
        <dbReference type="Pfam" id="PF17733"/>
    </source>
</evidence>
<dbReference type="PANTHER" id="PTHR36855">
    <property type="entry name" value="CHROMOSOME 10, WHOLE GENOME SHOTGUN SEQUENCE"/>
    <property type="match status" value="1"/>
</dbReference>
<feature type="compositionally biased region" description="Basic and acidic residues" evidence="1">
    <location>
        <begin position="7"/>
        <end position="18"/>
    </location>
</feature>
<dbReference type="Proteomes" id="UP000189513">
    <property type="component" value="Unassembled WGS sequence"/>
</dbReference>
<feature type="compositionally biased region" description="Polar residues" evidence="1">
    <location>
        <begin position="154"/>
        <end position="163"/>
    </location>
</feature>
<feature type="region of interest" description="Disordered" evidence="1">
    <location>
        <begin position="1"/>
        <end position="31"/>
    </location>
</feature>
<name>A0A1V2LCQ8_CYBFA</name>
<gene>
    <name evidence="4" type="ORF">BON22_0653</name>
</gene>
<feature type="domain" description="PEX14-like helix-turn-helix" evidence="3">
    <location>
        <begin position="39"/>
        <end position="104"/>
    </location>
</feature>
<comment type="caution">
    <text evidence="4">The sequence shown here is derived from an EMBL/GenBank/DDBJ whole genome shotgun (WGS) entry which is preliminary data.</text>
</comment>
<dbReference type="STRING" id="36022.A0A1V2LCQ8"/>
<dbReference type="VEuPathDB" id="FungiDB:BON22_0653"/>
<evidence type="ECO:0000313" key="4">
    <source>
        <dbReference type="EMBL" id="ONH69580.1"/>
    </source>
</evidence>
<organism evidence="4 5">
    <name type="scientific">Cyberlindnera fabianii</name>
    <name type="common">Yeast</name>
    <name type="synonym">Hansenula fabianii</name>
    <dbReference type="NCBI Taxonomy" id="36022"/>
    <lineage>
        <taxon>Eukaryota</taxon>
        <taxon>Fungi</taxon>
        <taxon>Dikarya</taxon>
        <taxon>Ascomycota</taxon>
        <taxon>Saccharomycotina</taxon>
        <taxon>Saccharomycetes</taxon>
        <taxon>Phaffomycetales</taxon>
        <taxon>Phaffomycetaceae</taxon>
        <taxon>Cyberlindnera</taxon>
    </lineage>
</organism>
<dbReference type="Pfam" id="PF25871">
    <property type="entry name" value="HTH_76"/>
    <property type="match status" value="1"/>
</dbReference>
<feature type="domain" description="Peroxisomal membrane protein PEX14-like KPWE" evidence="2">
    <location>
        <begin position="123"/>
        <end position="170"/>
    </location>
</feature>
<dbReference type="InterPro" id="IPR040554">
    <property type="entry name" value="KPWE_PEX14_dom"/>
</dbReference>
<reference evidence="5" key="1">
    <citation type="journal article" date="2017" name="Genome Announc.">
        <title>Genome sequences of Cyberlindnera fabianii 65, Pichia kudriavzevii 129, and Saccharomyces cerevisiae 131 isolated from fermented masau fruits in Zimbabwe.</title>
        <authorList>
            <person name="van Rijswijck I.M.H."/>
            <person name="Derks M.F.L."/>
            <person name="Abee T."/>
            <person name="de Ridder D."/>
            <person name="Smid E.J."/>
        </authorList>
    </citation>
    <scope>NUCLEOTIDE SEQUENCE [LARGE SCALE GENOMIC DNA]</scope>
    <source>
        <strain evidence="5">65</strain>
    </source>
</reference>
<protein>
    <submittedName>
        <fullName evidence="4">Uncharacterized protein</fullName>
    </submittedName>
</protein>
<keyword evidence="5" id="KW-1185">Reference proteome</keyword>
<feature type="region of interest" description="Disordered" evidence="1">
    <location>
        <begin position="152"/>
        <end position="183"/>
    </location>
</feature>
<accession>A0A1V2LCQ8</accession>
<dbReference type="Pfam" id="PF17733">
    <property type="entry name" value="KPWE_dom"/>
    <property type="match status" value="1"/>
</dbReference>
<dbReference type="InterPro" id="IPR058841">
    <property type="entry name" value="HTH_76"/>
</dbReference>
<evidence type="ECO:0000259" key="3">
    <source>
        <dbReference type="Pfam" id="PF25871"/>
    </source>
</evidence>
<evidence type="ECO:0000313" key="5">
    <source>
        <dbReference type="Proteomes" id="UP000189513"/>
    </source>
</evidence>
<dbReference type="OMA" id="NNDKDER"/>
<sequence length="183" mass="21498">MKTPVRKTLDRKKNEALPRRPGKNVLLPKNSKLYANRKNGLENVFESYLDQKNQDKDERIHEIQTEIDEEDKERLTMQAKTFYFCRSTGNIMNIEDYQEWKSQQKDEPLEEAKKEVPQDVPEYSSNYNQIVEMILAGKEKDIPGIMQIPDTVLEGQSSESGVQTRKKPWEIAQETTKEEKEEF</sequence>
<dbReference type="PANTHER" id="PTHR36855:SF1">
    <property type="entry name" value="PEROXISOME MEMBRANE ANCHOR PROTEIN PEX14P N-TERMINAL DOMAIN-CONTAINING PROTEIN"/>
    <property type="match status" value="1"/>
</dbReference>
<proteinExistence type="predicted"/>
<dbReference type="AlphaFoldDB" id="A0A1V2LCQ8"/>
<evidence type="ECO:0000256" key="1">
    <source>
        <dbReference type="SAM" id="MobiDB-lite"/>
    </source>
</evidence>